<keyword evidence="4" id="KW-0808">Transferase</keyword>
<feature type="domain" description="PLD phosphodiesterase" evidence="14">
    <location>
        <begin position="422"/>
        <end position="449"/>
    </location>
</feature>
<protein>
    <recommendedName>
        <fullName evidence="12">Cardiolipin synthase</fullName>
        <ecNumber evidence="12">2.7.8.-</ecNumber>
    </recommendedName>
</protein>
<evidence type="ECO:0000313" key="16">
    <source>
        <dbReference type="Proteomes" id="UP001595916"/>
    </source>
</evidence>
<feature type="transmembrane region" description="Helical" evidence="13">
    <location>
        <begin position="39"/>
        <end position="58"/>
    </location>
</feature>
<evidence type="ECO:0000259" key="14">
    <source>
        <dbReference type="PROSITE" id="PS50035"/>
    </source>
</evidence>
<keyword evidence="7 13" id="KW-1133">Transmembrane helix</keyword>
<keyword evidence="9 13" id="KW-0472">Membrane</keyword>
<evidence type="ECO:0000256" key="2">
    <source>
        <dbReference type="ARBA" id="ARBA00022475"/>
    </source>
</evidence>
<evidence type="ECO:0000256" key="12">
    <source>
        <dbReference type="NCBIfam" id="TIGR04265"/>
    </source>
</evidence>
<evidence type="ECO:0000256" key="8">
    <source>
        <dbReference type="ARBA" id="ARBA00023098"/>
    </source>
</evidence>
<evidence type="ECO:0000256" key="5">
    <source>
        <dbReference type="ARBA" id="ARBA00022692"/>
    </source>
</evidence>
<dbReference type="CDD" id="cd09154">
    <property type="entry name" value="PLDc_SMU_988_like_1"/>
    <property type="match status" value="1"/>
</dbReference>
<dbReference type="Gene3D" id="3.30.870.10">
    <property type="entry name" value="Endonuclease Chain A"/>
    <property type="match status" value="2"/>
</dbReference>
<comment type="subcellular location">
    <subcellularLocation>
        <location evidence="1">Cell membrane</location>
        <topology evidence="1">Multi-pass membrane protein</topology>
    </subcellularLocation>
</comment>
<evidence type="ECO:0000256" key="6">
    <source>
        <dbReference type="ARBA" id="ARBA00022737"/>
    </source>
</evidence>
<reference evidence="16" key="1">
    <citation type="journal article" date="2019" name="Int. J. Syst. Evol. Microbiol.">
        <title>The Global Catalogue of Microorganisms (GCM) 10K type strain sequencing project: providing services to taxonomists for standard genome sequencing and annotation.</title>
        <authorList>
            <consortium name="The Broad Institute Genomics Platform"/>
            <consortium name="The Broad Institute Genome Sequencing Center for Infectious Disease"/>
            <person name="Wu L."/>
            <person name="Ma J."/>
        </authorList>
    </citation>
    <scope>NUCLEOTIDE SEQUENCE [LARGE SCALE GENOMIC DNA]</scope>
    <source>
        <strain evidence="16">CCUG 46385</strain>
    </source>
</reference>
<keyword evidence="8" id="KW-0443">Lipid metabolism</keyword>
<evidence type="ECO:0000256" key="11">
    <source>
        <dbReference type="ARBA" id="ARBA00023264"/>
    </source>
</evidence>
<dbReference type="EMBL" id="JBHSHL010000014">
    <property type="protein sequence ID" value="MFC4804441.1"/>
    <property type="molecule type" value="Genomic_DNA"/>
</dbReference>
<dbReference type="InterPro" id="IPR022924">
    <property type="entry name" value="Cardiolipin_synthase"/>
</dbReference>
<evidence type="ECO:0000256" key="9">
    <source>
        <dbReference type="ARBA" id="ARBA00023136"/>
    </source>
</evidence>
<keyword evidence="2" id="KW-1003">Cell membrane</keyword>
<dbReference type="PROSITE" id="PS50035">
    <property type="entry name" value="PLD"/>
    <property type="match status" value="2"/>
</dbReference>
<organism evidence="15 16">
    <name type="scientific">Filifactor villosus</name>
    <dbReference type="NCBI Taxonomy" id="29374"/>
    <lineage>
        <taxon>Bacteria</taxon>
        <taxon>Bacillati</taxon>
        <taxon>Bacillota</taxon>
        <taxon>Clostridia</taxon>
        <taxon>Peptostreptococcales</taxon>
        <taxon>Filifactoraceae</taxon>
        <taxon>Filifactor</taxon>
    </lineage>
</organism>
<evidence type="ECO:0000256" key="10">
    <source>
        <dbReference type="ARBA" id="ARBA00023209"/>
    </source>
</evidence>
<dbReference type="NCBIfam" id="TIGR04265">
    <property type="entry name" value="bac_cardiolipin"/>
    <property type="match status" value="1"/>
</dbReference>
<accession>A0ABV9QP23</accession>
<dbReference type="PANTHER" id="PTHR21248:SF22">
    <property type="entry name" value="PHOSPHOLIPASE D"/>
    <property type="match status" value="1"/>
</dbReference>
<dbReference type="Pfam" id="PF13396">
    <property type="entry name" value="PLDc_N"/>
    <property type="match status" value="1"/>
</dbReference>
<dbReference type="EC" id="2.7.8.-" evidence="12"/>
<feature type="domain" description="PLD phosphodiesterase" evidence="14">
    <location>
        <begin position="246"/>
        <end position="273"/>
    </location>
</feature>
<dbReference type="SMART" id="SM00155">
    <property type="entry name" value="PLDc"/>
    <property type="match status" value="2"/>
</dbReference>
<gene>
    <name evidence="15" type="primary">cls</name>
    <name evidence="15" type="ORF">ACFO4R_05030</name>
</gene>
<evidence type="ECO:0000256" key="13">
    <source>
        <dbReference type="SAM" id="Phobius"/>
    </source>
</evidence>
<feature type="transmembrane region" description="Helical" evidence="13">
    <location>
        <begin position="70"/>
        <end position="89"/>
    </location>
</feature>
<keyword evidence="5 13" id="KW-0812">Transmembrane</keyword>
<dbReference type="Pfam" id="PF13091">
    <property type="entry name" value="PLDc_2"/>
    <property type="match status" value="2"/>
</dbReference>
<dbReference type="SUPFAM" id="SSF56024">
    <property type="entry name" value="Phospholipase D/nuclease"/>
    <property type="match status" value="2"/>
</dbReference>
<dbReference type="InterPro" id="IPR027379">
    <property type="entry name" value="CLS_N"/>
</dbReference>
<evidence type="ECO:0000313" key="15">
    <source>
        <dbReference type="EMBL" id="MFC4804441.1"/>
    </source>
</evidence>
<dbReference type="InterPro" id="IPR001736">
    <property type="entry name" value="PLipase_D/transphosphatidylase"/>
</dbReference>
<evidence type="ECO:0000256" key="3">
    <source>
        <dbReference type="ARBA" id="ARBA00022516"/>
    </source>
</evidence>
<feature type="transmembrane region" description="Helical" evidence="13">
    <location>
        <begin position="12"/>
        <end position="33"/>
    </location>
</feature>
<dbReference type="PANTHER" id="PTHR21248">
    <property type="entry name" value="CARDIOLIPIN SYNTHASE"/>
    <property type="match status" value="1"/>
</dbReference>
<sequence length="508" mass="58998">MEGQVNHKKILGGRVLAVLPALVVQSVWIYVLLTWLSAYSALIQMGLSLLAFLFVLYIVSNREESAYKMLWLLVILVLPFLGTVLYLLFGNRRTGKKLQLRLEESRKDWGRYLDQDEEVMAELARDDLRIGQIFGYISKMSGFPLLRNKTAIYHSTGEALFADMLEEMNKAEKFIFVEYFIVEDGSLWRSMVEIMERKVREGLDVRVIYDDVGSISTFSGRNARELRSKGIKIVAFNPLKWLSGALNNRDHRKILVIDNRVAFSGGMNLADEYINEIERFGYWKDVGFKITGAAVQSYTFMFCEFWSAFSEEKIEFDIERNMQADGEDGYILPYYDSPANKLPHSYNLYIEMLEAATEYIWFYTPYLMLGEQLFDVMIRTARRGIDVRIYMPGIPDKKSVYELSRSYYKPLLEAGVNIYEYTPGFLHAKACIMDDVMGTVGTVNLDYRSLFLHFECNSIFYKASLLKDLKKDMQDLQKECRQRRLEDMRSGLFKLVWDGVKRLFAPLC</sequence>
<dbReference type="Proteomes" id="UP001595916">
    <property type="component" value="Unassembled WGS sequence"/>
</dbReference>
<keyword evidence="11" id="KW-1208">Phospholipid metabolism</keyword>
<keyword evidence="10" id="KW-0594">Phospholipid biosynthesis</keyword>
<evidence type="ECO:0000256" key="1">
    <source>
        <dbReference type="ARBA" id="ARBA00004651"/>
    </source>
</evidence>
<evidence type="ECO:0000256" key="4">
    <source>
        <dbReference type="ARBA" id="ARBA00022679"/>
    </source>
</evidence>
<name>A0ABV9QP23_9FIRM</name>
<keyword evidence="6" id="KW-0677">Repeat</keyword>
<dbReference type="RefSeq" id="WP_379787946.1">
    <property type="nucleotide sequence ID" value="NZ_JBHSHL010000014.1"/>
</dbReference>
<proteinExistence type="predicted"/>
<comment type="caution">
    <text evidence="15">The sequence shown here is derived from an EMBL/GenBank/DDBJ whole genome shotgun (WGS) entry which is preliminary data.</text>
</comment>
<dbReference type="InterPro" id="IPR025202">
    <property type="entry name" value="PLD-like_dom"/>
</dbReference>
<evidence type="ECO:0000256" key="7">
    <source>
        <dbReference type="ARBA" id="ARBA00022989"/>
    </source>
</evidence>
<keyword evidence="16" id="KW-1185">Reference proteome</keyword>
<keyword evidence="3" id="KW-0444">Lipid biosynthesis</keyword>